<protein>
    <submittedName>
        <fullName evidence="2">Uncharacterized protein</fullName>
    </submittedName>
</protein>
<evidence type="ECO:0000313" key="3">
    <source>
        <dbReference type="Proteomes" id="UP001178508"/>
    </source>
</evidence>
<organism evidence="2 3">
    <name type="scientific">Xyrichtys novacula</name>
    <name type="common">Pearly razorfish</name>
    <name type="synonym">Hemipteronotus novacula</name>
    <dbReference type="NCBI Taxonomy" id="13765"/>
    <lineage>
        <taxon>Eukaryota</taxon>
        <taxon>Metazoa</taxon>
        <taxon>Chordata</taxon>
        <taxon>Craniata</taxon>
        <taxon>Vertebrata</taxon>
        <taxon>Euteleostomi</taxon>
        <taxon>Actinopterygii</taxon>
        <taxon>Neopterygii</taxon>
        <taxon>Teleostei</taxon>
        <taxon>Neoteleostei</taxon>
        <taxon>Acanthomorphata</taxon>
        <taxon>Eupercaria</taxon>
        <taxon>Labriformes</taxon>
        <taxon>Labridae</taxon>
        <taxon>Xyrichtys</taxon>
    </lineage>
</organism>
<evidence type="ECO:0000256" key="1">
    <source>
        <dbReference type="SAM" id="MobiDB-lite"/>
    </source>
</evidence>
<keyword evidence="3" id="KW-1185">Reference proteome</keyword>
<reference evidence="2" key="1">
    <citation type="submission" date="2023-08" db="EMBL/GenBank/DDBJ databases">
        <authorList>
            <person name="Alioto T."/>
            <person name="Alioto T."/>
            <person name="Gomez Garrido J."/>
        </authorList>
    </citation>
    <scope>NUCLEOTIDE SEQUENCE</scope>
</reference>
<dbReference type="Proteomes" id="UP001178508">
    <property type="component" value="Chromosome 17"/>
</dbReference>
<dbReference type="EMBL" id="OY660880">
    <property type="protein sequence ID" value="CAJ1078215.1"/>
    <property type="molecule type" value="Genomic_DNA"/>
</dbReference>
<proteinExistence type="predicted"/>
<evidence type="ECO:0000313" key="2">
    <source>
        <dbReference type="EMBL" id="CAJ1078215.1"/>
    </source>
</evidence>
<name>A0AAV1GWL9_XYRNO</name>
<gene>
    <name evidence="2" type="ORF">XNOV1_A040628</name>
</gene>
<dbReference type="AlphaFoldDB" id="A0AAV1GWL9"/>
<accession>A0AAV1GWL9</accession>
<feature type="compositionally biased region" description="Basic and acidic residues" evidence="1">
    <location>
        <begin position="70"/>
        <end position="81"/>
    </location>
</feature>
<feature type="region of interest" description="Disordered" evidence="1">
    <location>
        <begin position="39"/>
        <end position="90"/>
    </location>
</feature>
<sequence length="100" mass="11202">MAANDDSKISFSTECVDDIDGFQGVIVYDDLTFLLSPPQEAEEGYASGEEQDHNSSVQTFNCANDEHEETDTLRRTKVKEENEGEEEENSHLKICFTCSS</sequence>